<dbReference type="EMBL" id="BKCJ011062071">
    <property type="protein sequence ID" value="GFC77668.1"/>
    <property type="molecule type" value="Genomic_DNA"/>
</dbReference>
<comment type="caution">
    <text evidence="2">The sequence shown here is derived from an EMBL/GenBank/DDBJ whole genome shotgun (WGS) entry which is preliminary data.</text>
</comment>
<protein>
    <submittedName>
        <fullName evidence="2">Uncharacterized protein</fullName>
    </submittedName>
</protein>
<feature type="non-terminal residue" evidence="2">
    <location>
        <position position="1"/>
    </location>
</feature>
<organism evidence="2">
    <name type="scientific">Tanacetum cinerariifolium</name>
    <name type="common">Dalmatian daisy</name>
    <name type="synonym">Chrysanthemum cinerariifolium</name>
    <dbReference type="NCBI Taxonomy" id="118510"/>
    <lineage>
        <taxon>Eukaryota</taxon>
        <taxon>Viridiplantae</taxon>
        <taxon>Streptophyta</taxon>
        <taxon>Embryophyta</taxon>
        <taxon>Tracheophyta</taxon>
        <taxon>Spermatophyta</taxon>
        <taxon>Magnoliopsida</taxon>
        <taxon>eudicotyledons</taxon>
        <taxon>Gunneridae</taxon>
        <taxon>Pentapetalae</taxon>
        <taxon>asterids</taxon>
        <taxon>campanulids</taxon>
        <taxon>Asterales</taxon>
        <taxon>Asteraceae</taxon>
        <taxon>Asteroideae</taxon>
        <taxon>Anthemideae</taxon>
        <taxon>Anthemidinae</taxon>
        <taxon>Tanacetum</taxon>
    </lineage>
</organism>
<dbReference type="AlphaFoldDB" id="A0A699QWL8"/>
<name>A0A699QWL8_TANCI</name>
<reference evidence="2" key="1">
    <citation type="journal article" date="2019" name="Sci. Rep.">
        <title>Draft genome of Tanacetum cinerariifolium, the natural source of mosquito coil.</title>
        <authorList>
            <person name="Yamashiro T."/>
            <person name="Shiraishi A."/>
            <person name="Satake H."/>
            <person name="Nakayama K."/>
        </authorList>
    </citation>
    <scope>NUCLEOTIDE SEQUENCE</scope>
</reference>
<accession>A0A699QWL8</accession>
<evidence type="ECO:0000256" key="1">
    <source>
        <dbReference type="SAM" id="Coils"/>
    </source>
</evidence>
<proteinExistence type="predicted"/>
<keyword evidence="1" id="KW-0175">Coiled coil</keyword>
<gene>
    <name evidence="2" type="ORF">Tci_849638</name>
</gene>
<evidence type="ECO:0000313" key="2">
    <source>
        <dbReference type="EMBL" id="GFC77668.1"/>
    </source>
</evidence>
<feature type="non-terminal residue" evidence="2">
    <location>
        <position position="126"/>
    </location>
</feature>
<feature type="coiled-coil region" evidence="1">
    <location>
        <begin position="12"/>
        <end position="65"/>
    </location>
</feature>
<sequence>AKEARDAAYSKISKAVLTIEKIDNEKRILEDELIKLNKTLSQDEYKNLKEKCDHLHEQVHTERAKESHLKSQITDKQVEHIKIDRDGSALYKVNDTATTDAKEARDAAYSKISKAVLTIEKIDNEK</sequence>